<sequence length="548" mass="59206">MRGHCLATLILTASGVLSAGPAPASALESAATGRTLTVLTARTEINYDPAVLTQAAVSLHGLVLRRLTTWDVRPGEPTRVVPDLATDTGRSSDGGRTWTYTLKAGLKYEDGTPITSADIKYGVERSFAPEHTGGLGYHKALLTGGADYRGPYAGSRLASIETPDPRRIVFRLRMAYQEWPWIASMPAFVPVPQARDDDPATYGDRPVASGPYMYRAYQPGIRLELLRNPHWDRATDQVRTAEPDRIVMELGVSAQDQAQRMIADRGADRDAIAQSGIPPEYMAQVRGDPAVRGRVLNGGPDRLNYLAVNTRRGALKLLKVRQAIQYAVDKQAFRETLRGTLGAVRVATTLLPPGTAGRVDYNLYATDPSGDVPKARKLLADAGHPDLKLTLRTVDDEATLERAGTIQRGLARAGITVTLKPVTAAALAASLSKDTDYDLCLYSWLADFPSPAGNLQPLFASSETGGGHNMSQYANPAVDAAMDRALAEPDRRKAEAQWARLDERLMRDAAAVPLINTGLSVLNGSNIRNFVVSSTPQFPDMQRISLAA</sequence>
<dbReference type="AlphaFoldDB" id="A0A931C132"/>
<dbReference type="GO" id="GO:0015833">
    <property type="term" value="P:peptide transport"/>
    <property type="evidence" value="ECO:0007669"/>
    <property type="project" value="TreeGrafter"/>
</dbReference>
<dbReference type="CDD" id="cd08506">
    <property type="entry name" value="PBP2_clavulanate_OppA2"/>
    <property type="match status" value="1"/>
</dbReference>
<dbReference type="PANTHER" id="PTHR30290:SF83">
    <property type="entry name" value="ABC TRANSPORTER SUBSTRATE-BINDING PROTEIN"/>
    <property type="match status" value="1"/>
</dbReference>
<dbReference type="InterPro" id="IPR030678">
    <property type="entry name" value="Peptide/Ni-bd"/>
</dbReference>
<feature type="domain" description="Solute-binding protein family 5" evidence="2">
    <location>
        <begin position="80"/>
        <end position="464"/>
    </location>
</feature>
<comment type="caution">
    <text evidence="3">The sequence shown here is derived from an EMBL/GenBank/DDBJ whole genome shotgun (WGS) entry which is preliminary data.</text>
</comment>
<keyword evidence="1" id="KW-0732">Signal</keyword>
<gene>
    <name evidence="3" type="ORF">I4J89_07735</name>
</gene>
<dbReference type="Gene3D" id="3.10.105.10">
    <property type="entry name" value="Dipeptide-binding Protein, Domain 3"/>
    <property type="match status" value="1"/>
</dbReference>
<feature type="signal peptide" evidence="1">
    <location>
        <begin position="1"/>
        <end position="19"/>
    </location>
</feature>
<keyword evidence="4" id="KW-1185">Reference proteome</keyword>
<organism evidence="3 4">
    <name type="scientific">Actinoplanes aureus</name>
    <dbReference type="NCBI Taxonomy" id="2792083"/>
    <lineage>
        <taxon>Bacteria</taxon>
        <taxon>Bacillati</taxon>
        <taxon>Actinomycetota</taxon>
        <taxon>Actinomycetes</taxon>
        <taxon>Micromonosporales</taxon>
        <taxon>Micromonosporaceae</taxon>
        <taxon>Actinoplanes</taxon>
    </lineage>
</organism>
<dbReference type="RefSeq" id="WP_196413144.1">
    <property type="nucleotide sequence ID" value="NZ_JADQTO010000003.1"/>
</dbReference>
<dbReference type="Gene3D" id="3.40.190.10">
    <property type="entry name" value="Periplasmic binding protein-like II"/>
    <property type="match status" value="1"/>
</dbReference>
<evidence type="ECO:0000313" key="3">
    <source>
        <dbReference type="EMBL" id="MBG0561350.1"/>
    </source>
</evidence>
<dbReference type="PIRSF" id="PIRSF002741">
    <property type="entry name" value="MppA"/>
    <property type="match status" value="1"/>
</dbReference>
<dbReference type="GO" id="GO:1904680">
    <property type="term" value="F:peptide transmembrane transporter activity"/>
    <property type="evidence" value="ECO:0007669"/>
    <property type="project" value="TreeGrafter"/>
</dbReference>
<dbReference type="Proteomes" id="UP000598146">
    <property type="component" value="Unassembled WGS sequence"/>
</dbReference>
<dbReference type="InterPro" id="IPR000914">
    <property type="entry name" value="SBP_5_dom"/>
</dbReference>
<evidence type="ECO:0000313" key="4">
    <source>
        <dbReference type="Proteomes" id="UP000598146"/>
    </source>
</evidence>
<dbReference type="EMBL" id="JADQTO010000003">
    <property type="protein sequence ID" value="MBG0561350.1"/>
    <property type="molecule type" value="Genomic_DNA"/>
</dbReference>
<name>A0A931C132_9ACTN</name>
<accession>A0A931C132</accession>
<proteinExistence type="predicted"/>
<dbReference type="Pfam" id="PF00496">
    <property type="entry name" value="SBP_bac_5"/>
    <property type="match status" value="1"/>
</dbReference>
<protein>
    <submittedName>
        <fullName evidence="3">ABC transporter substrate-binding protein</fullName>
    </submittedName>
</protein>
<dbReference type="SUPFAM" id="SSF53850">
    <property type="entry name" value="Periplasmic binding protein-like II"/>
    <property type="match status" value="1"/>
</dbReference>
<reference evidence="3" key="1">
    <citation type="submission" date="2020-11" db="EMBL/GenBank/DDBJ databases">
        <title>Isolation and identification of active actinomycetes.</title>
        <authorList>
            <person name="Sun X."/>
        </authorList>
    </citation>
    <scope>NUCLEOTIDE SEQUENCE</scope>
    <source>
        <strain evidence="3">NEAU-A11</strain>
    </source>
</reference>
<dbReference type="GO" id="GO:0043190">
    <property type="term" value="C:ATP-binding cassette (ABC) transporter complex"/>
    <property type="evidence" value="ECO:0007669"/>
    <property type="project" value="InterPro"/>
</dbReference>
<dbReference type="GO" id="GO:0042597">
    <property type="term" value="C:periplasmic space"/>
    <property type="evidence" value="ECO:0007669"/>
    <property type="project" value="UniProtKB-ARBA"/>
</dbReference>
<feature type="chain" id="PRO_5039730587" evidence="1">
    <location>
        <begin position="20"/>
        <end position="548"/>
    </location>
</feature>
<evidence type="ECO:0000259" key="2">
    <source>
        <dbReference type="Pfam" id="PF00496"/>
    </source>
</evidence>
<evidence type="ECO:0000256" key="1">
    <source>
        <dbReference type="SAM" id="SignalP"/>
    </source>
</evidence>
<dbReference type="PANTHER" id="PTHR30290">
    <property type="entry name" value="PERIPLASMIC BINDING COMPONENT OF ABC TRANSPORTER"/>
    <property type="match status" value="1"/>
</dbReference>
<dbReference type="InterPro" id="IPR039424">
    <property type="entry name" value="SBP_5"/>
</dbReference>